<evidence type="ECO:0000256" key="1">
    <source>
        <dbReference type="PROSITE-ProRule" id="PRU00339"/>
    </source>
</evidence>
<gene>
    <name evidence="2" type="ORF">DQQ10_17135</name>
</gene>
<dbReference type="InterPro" id="IPR019734">
    <property type="entry name" value="TPR_rpt"/>
</dbReference>
<dbReference type="SUPFAM" id="SSF81901">
    <property type="entry name" value="HCP-like"/>
    <property type="match status" value="1"/>
</dbReference>
<comment type="caution">
    <text evidence="2">The sequence shown here is derived from an EMBL/GenBank/DDBJ whole genome shotgun (WGS) entry which is preliminary data.</text>
</comment>
<sequence>MILTKFHRYKPTGIVLLFALILSLSTYAQRKKKNDEGTQASGVKLREAEFYFTEGEKFFILEDYAKAILYYQRTLELTPENGTVHYKIAEILARSSKQDDLLKASLSIEQALKLERKNKYFYLLAANIYSSLGRFDKAAQTYEALISEIKGTEEYLYELASIYQYANKPDEALKVYNRAESIMGVNEISSAQKQRILMDQGKTKEALAEGERLIEAYPGEERFVMGFAEVLSEKGMRNEAISYLEKFLQQNEDSPNAMMLLAGIYRDNNQEEKARPLLLKLFDNPDVEFSRKMLILGTYSAQISMNRSKKNADEDQEAFAFSLFNKLEQTNPTDANIHILGGDLYLSSERPREAQREYLQAIELGEVNYEVWENLLYIDMQLEQYDQAIVHADQALELYPNQRMIHYFSGYANLRKRHYKEAISSLEQAKKLSNSAPAFVSDLNALLGDAYNATKNYELSDKAYEEALAFNANNSVVLNQYSYFLALRKQNLEKAEKMSSTLVKNNPDNATFLDTYAWVLYMREKYKDARKAIERAVNSGNANATHLEHYGDILYKLGEVDNAVKQWERARGLNANSEILNKKIANRKIYE</sequence>
<accession>A0A364Y1E8</accession>
<dbReference type="SMART" id="SM00028">
    <property type="entry name" value="TPR"/>
    <property type="match status" value="10"/>
</dbReference>
<protein>
    <recommendedName>
        <fullName evidence="4">Tetratricopeptide repeat protein</fullName>
    </recommendedName>
</protein>
<dbReference type="PANTHER" id="PTHR12558">
    <property type="entry name" value="CELL DIVISION CYCLE 16,23,27"/>
    <property type="match status" value="1"/>
</dbReference>
<dbReference type="PANTHER" id="PTHR12558:SF13">
    <property type="entry name" value="CELL DIVISION CYCLE PROTEIN 27 HOMOLOG"/>
    <property type="match status" value="1"/>
</dbReference>
<feature type="repeat" description="TPR" evidence="1">
    <location>
        <begin position="369"/>
        <end position="402"/>
    </location>
</feature>
<keyword evidence="3" id="KW-1185">Reference proteome</keyword>
<feature type="repeat" description="TPR" evidence="1">
    <location>
        <begin position="48"/>
        <end position="81"/>
    </location>
</feature>
<dbReference type="SUPFAM" id="SSF48452">
    <property type="entry name" value="TPR-like"/>
    <property type="match status" value="1"/>
</dbReference>
<dbReference type="Gene3D" id="1.25.40.10">
    <property type="entry name" value="Tetratricopeptide repeat domain"/>
    <property type="match status" value="3"/>
</dbReference>
<dbReference type="Pfam" id="PF14559">
    <property type="entry name" value="TPR_19"/>
    <property type="match status" value="1"/>
</dbReference>
<dbReference type="Pfam" id="PF13181">
    <property type="entry name" value="TPR_8"/>
    <property type="match status" value="3"/>
</dbReference>
<dbReference type="AlphaFoldDB" id="A0A364Y1E8"/>
<dbReference type="EMBL" id="QMFY01000009">
    <property type="protein sequence ID" value="RAV99769.1"/>
    <property type="molecule type" value="Genomic_DNA"/>
</dbReference>
<evidence type="ECO:0008006" key="4">
    <source>
        <dbReference type="Google" id="ProtNLM"/>
    </source>
</evidence>
<name>A0A364Y1E8_9BACT</name>
<evidence type="ECO:0000313" key="2">
    <source>
        <dbReference type="EMBL" id="RAV99769.1"/>
    </source>
</evidence>
<dbReference type="OrthoDB" id="9814220at2"/>
<organism evidence="2 3">
    <name type="scientific">Pseudochryseolinea flava</name>
    <dbReference type="NCBI Taxonomy" id="2059302"/>
    <lineage>
        <taxon>Bacteria</taxon>
        <taxon>Pseudomonadati</taxon>
        <taxon>Bacteroidota</taxon>
        <taxon>Cytophagia</taxon>
        <taxon>Cytophagales</taxon>
        <taxon>Fulvivirgaceae</taxon>
        <taxon>Pseudochryseolinea</taxon>
    </lineage>
</organism>
<proteinExistence type="predicted"/>
<dbReference type="Pfam" id="PF13432">
    <property type="entry name" value="TPR_16"/>
    <property type="match status" value="2"/>
</dbReference>
<dbReference type="InterPro" id="IPR011990">
    <property type="entry name" value="TPR-like_helical_dom_sf"/>
</dbReference>
<dbReference type="Proteomes" id="UP000251889">
    <property type="component" value="Unassembled WGS sequence"/>
</dbReference>
<feature type="repeat" description="TPR" evidence="1">
    <location>
        <begin position="441"/>
        <end position="474"/>
    </location>
</feature>
<reference evidence="2 3" key="1">
    <citation type="submission" date="2018-06" db="EMBL/GenBank/DDBJ databases">
        <title>Chryseolinea flavus sp. nov., a member of the phylum Bacteroidetes isolated from soil.</title>
        <authorList>
            <person name="Li Y."/>
            <person name="Wang J."/>
        </authorList>
    </citation>
    <scope>NUCLEOTIDE SEQUENCE [LARGE SCALE GENOMIC DNA]</scope>
    <source>
        <strain evidence="2 3">SDU1-6</strain>
    </source>
</reference>
<evidence type="ECO:0000313" key="3">
    <source>
        <dbReference type="Proteomes" id="UP000251889"/>
    </source>
</evidence>
<keyword evidence="1" id="KW-0802">TPR repeat</keyword>
<dbReference type="PROSITE" id="PS50005">
    <property type="entry name" value="TPR"/>
    <property type="match status" value="3"/>
</dbReference>